<dbReference type="EMBL" id="CP029426">
    <property type="protein sequence ID" value="AWM03110.1"/>
    <property type="molecule type" value="Genomic_DNA"/>
</dbReference>
<evidence type="ECO:0000313" key="2">
    <source>
        <dbReference type="EMBL" id="AWM03110.1"/>
    </source>
</evidence>
<sequence>MSVNSPPIDFYGLIREGDLVVCGQATAEPVTLTEALMAQAARLPPFRMMIGPVFSETFPASCATNVSFQSYGVIGNARRLARSGRLDVIPSNYSAFCADFAVRRHKADVVLVQLAQARDGRLSASLSNDYVIDAARAGRLVIAEINPDAPFTFGAEWPEGVPIHMRVAARRSPVELASTPPDDVSRRIAAHAASLIVDGSTLQFGVGRIPDAILSSLSHLRHLGIHSGLINDAVVDLIACGAVTNAEKGIDPGITVTNQVIGTQRLYRFVHENEAVAVRPTSYTHGQSVLARINRLVAINSALQVGLDGSVNSETLNGVAIGAIGGQLDFVRGANASPGGRAVIALPATASDGTSRIVAHVETVTTPRADVDAIVTEWGIAELRGCGLAERARRMIAIAAPEHRDALSAQLRGT</sequence>
<dbReference type="Gene3D" id="3.30.750.70">
    <property type="entry name" value="4-hydroxybutyrate coenzyme like domains"/>
    <property type="match status" value="1"/>
</dbReference>
<accession>A0A2U8PZ69</accession>
<name>A0A2U8PZ69_9BRAD</name>
<dbReference type="InterPro" id="IPR046433">
    <property type="entry name" value="ActCoA_hydro"/>
</dbReference>
<keyword evidence="2" id="KW-0808">Transferase</keyword>
<protein>
    <submittedName>
        <fullName evidence="2">4-hydroxybutyrate CoA-transferase</fullName>
    </submittedName>
</protein>
<dbReference type="KEGG" id="brq:CIT40_25790"/>
<evidence type="ECO:0000259" key="1">
    <source>
        <dbReference type="Pfam" id="PF13336"/>
    </source>
</evidence>
<dbReference type="InterPro" id="IPR026888">
    <property type="entry name" value="AcetylCoA_hyd_C"/>
</dbReference>
<dbReference type="OrthoDB" id="9801795at2"/>
<dbReference type="Gene3D" id="3.40.1080.10">
    <property type="entry name" value="Glutaconate Coenzyme A-transferase"/>
    <property type="match status" value="1"/>
</dbReference>
<dbReference type="GO" id="GO:0008775">
    <property type="term" value="F:acetate CoA-transferase activity"/>
    <property type="evidence" value="ECO:0007669"/>
    <property type="project" value="InterPro"/>
</dbReference>
<dbReference type="AlphaFoldDB" id="A0A2U8PZ69"/>
<dbReference type="Gene3D" id="3.40.1080.20">
    <property type="entry name" value="Acetyl-CoA hydrolase/transferase C-terminal domain"/>
    <property type="match status" value="1"/>
</dbReference>
<dbReference type="InterPro" id="IPR037171">
    <property type="entry name" value="NagB/RpiA_transferase-like"/>
</dbReference>
<dbReference type="PANTHER" id="PTHR21432:SF20">
    <property type="entry name" value="ACETYL-COA HYDROLASE"/>
    <property type="match status" value="1"/>
</dbReference>
<reference evidence="2 3" key="1">
    <citation type="journal article" date="2017" name="Syst. Appl. Microbiol.">
        <title>Soybeans inoculated with root zone soils of Canadian native legumes harbour diverse and novel Bradyrhizobium spp. that possess agricultural potential.</title>
        <authorList>
            <person name="Bromfield E.S.P."/>
            <person name="Cloutier S."/>
            <person name="Tambong J.T."/>
            <person name="Tran Thi T.V."/>
        </authorList>
    </citation>
    <scope>NUCLEOTIDE SEQUENCE [LARGE SCALE GENOMIC DNA]</scope>
    <source>
        <strain evidence="2 3">39S1MB</strain>
    </source>
</reference>
<gene>
    <name evidence="2" type="ORF">CIT40_25790</name>
</gene>
<organism evidence="2 3">
    <name type="scientific">Bradyrhizobium amphicarpaeae</name>
    <dbReference type="NCBI Taxonomy" id="1404768"/>
    <lineage>
        <taxon>Bacteria</taxon>
        <taxon>Pseudomonadati</taxon>
        <taxon>Pseudomonadota</taxon>
        <taxon>Alphaproteobacteria</taxon>
        <taxon>Hyphomicrobiales</taxon>
        <taxon>Nitrobacteraceae</taxon>
        <taxon>Bradyrhizobium</taxon>
    </lineage>
</organism>
<dbReference type="RefSeq" id="WP_094893713.1">
    <property type="nucleotide sequence ID" value="NZ_CP029426.2"/>
</dbReference>
<dbReference type="Proteomes" id="UP000215884">
    <property type="component" value="Chromosome"/>
</dbReference>
<dbReference type="Pfam" id="PF13336">
    <property type="entry name" value="AcetylCoA_hyd_C"/>
    <property type="match status" value="1"/>
</dbReference>
<dbReference type="GO" id="GO:0006083">
    <property type="term" value="P:acetate metabolic process"/>
    <property type="evidence" value="ECO:0007669"/>
    <property type="project" value="InterPro"/>
</dbReference>
<keyword evidence="3" id="KW-1185">Reference proteome</keyword>
<dbReference type="PANTHER" id="PTHR21432">
    <property type="entry name" value="ACETYL-COA HYDROLASE-RELATED"/>
    <property type="match status" value="1"/>
</dbReference>
<feature type="domain" description="Acetyl-CoA hydrolase/transferase C-terminal" evidence="1">
    <location>
        <begin position="262"/>
        <end position="410"/>
    </location>
</feature>
<evidence type="ECO:0000313" key="3">
    <source>
        <dbReference type="Proteomes" id="UP000215884"/>
    </source>
</evidence>
<proteinExistence type="predicted"/>
<reference evidence="2 3" key="2">
    <citation type="journal article" date="2019" name="Int. J. Syst. Evol. Microbiol.">
        <title>Description and complete genome sequence of Bradyrhizobium amphicarpaeae sp. nov., harbouring photosystem and nitrogen-fixation genes.</title>
        <authorList>
            <person name="Bromfield E.S.P."/>
            <person name="Cloutier S."/>
            <person name="Nguyen H.D.T."/>
        </authorList>
    </citation>
    <scope>NUCLEOTIDE SEQUENCE [LARGE SCALE GENOMIC DNA]</scope>
    <source>
        <strain evidence="2 3">39S1MB</strain>
    </source>
</reference>
<dbReference type="SUPFAM" id="SSF100950">
    <property type="entry name" value="NagB/RpiA/CoA transferase-like"/>
    <property type="match status" value="2"/>
</dbReference>
<dbReference type="InterPro" id="IPR038460">
    <property type="entry name" value="AcetylCoA_hyd_C_sf"/>
</dbReference>